<organism evidence="7">
    <name type="scientific">Spumella elongata</name>
    <dbReference type="NCBI Taxonomy" id="89044"/>
    <lineage>
        <taxon>Eukaryota</taxon>
        <taxon>Sar</taxon>
        <taxon>Stramenopiles</taxon>
        <taxon>Ochrophyta</taxon>
        <taxon>Chrysophyceae</taxon>
        <taxon>Chromulinales</taxon>
        <taxon>Chromulinaceae</taxon>
        <taxon>Spumella</taxon>
    </lineage>
</organism>
<sequence>MHPVTGATGVMPKDHEPVRSWQGAPMTTVSNVVAAGPDNDMYGSKLECPIAHPGITSALTPWKSGAEFKKNMLNYPSTAAIIVLTRDKYGGEVRIDKNGVARVYYKVGDHLVRSLLQGLEKALRIFEAAGAEQIVLAQFDEPVILPPLSDPKGREMVLERLIKETQDMKFPLYKVPLFSAHQMGTCRMGTDRRASVVKPTCEAWECSGLYVIDASCFPTSSGTNPMITTYGIAYMAAQGLVQRQASSLPSRL</sequence>
<dbReference type="EMBL" id="HBIC01021627">
    <property type="protein sequence ID" value="CAE0281954.1"/>
    <property type="molecule type" value="Transcribed_RNA"/>
</dbReference>
<evidence type="ECO:0000256" key="4">
    <source>
        <dbReference type="ARBA" id="ARBA00023002"/>
    </source>
</evidence>
<accession>A0A7S3M579</accession>
<dbReference type="Pfam" id="PF05199">
    <property type="entry name" value="GMC_oxred_C"/>
    <property type="match status" value="1"/>
</dbReference>
<keyword evidence="2" id="KW-0285">Flavoprotein</keyword>
<dbReference type="InterPro" id="IPR007867">
    <property type="entry name" value="GMC_OxRtase_C"/>
</dbReference>
<evidence type="ECO:0000256" key="2">
    <source>
        <dbReference type="ARBA" id="ARBA00022630"/>
    </source>
</evidence>
<keyword evidence="3" id="KW-0274">FAD</keyword>
<gene>
    <name evidence="7" type="ORF">SELO1098_LOCUS10788</name>
</gene>
<dbReference type="GO" id="GO:0016614">
    <property type="term" value="F:oxidoreductase activity, acting on CH-OH group of donors"/>
    <property type="evidence" value="ECO:0007669"/>
    <property type="project" value="InterPro"/>
</dbReference>
<dbReference type="PANTHER" id="PTHR46056">
    <property type="entry name" value="LONG-CHAIN-ALCOHOL OXIDASE"/>
    <property type="match status" value="1"/>
</dbReference>
<name>A0A7S3M579_9STRA</name>
<feature type="domain" description="Glucose-methanol-choline oxidoreductase C-terminal" evidence="6">
    <location>
        <begin position="100"/>
        <end position="233"/>
    </location>
</feature>
<evidence type="ECO:0000313" key="7">
    <source>
        <dbReference type="EMBL" id="CAE0281954.1"/>
    </source>
</evidence>
<comment type="similarity">
    <text evidence="1">Belongs to the GMC oxidoreductase family.</text>
</comment>
<evidence type="ECO:0000259" key="6">
    <source>
        <dbReference type="Pfam" id="PF05199"/>
    </source>
</evidence>
<keyword evidence="4" id="KW-0560">Oxidoreductase</keyword>
<evidence type="ECO:0000256" key="5">
    <source>
        <dbReference type="SAM" id="MobiDB-lite"/>
    </source>
</evidence>
<reference evidence="7" key="1">
    <citation type="submission" date="2021-01" db="EMBL/GenBank/DDBJ databases">
        <authorList>
            <person name="Corre E."/>
            <person name="Pelletier E."/>
            <person name="Niang G."/>
            <person name="Scheremetjew M."/>
            <person name="Finn R."/>
            <person name="Kale V."/>
            <person name="Holt S."/>
            <person name="Cochrane G."/>
            <person name="Meng A."/>
            <person name="Brown T."/>
            <person name="Cohen L."/>
        </authorList>
    </citation>
    <scope>NUCLEOTIDE SEQUENCE</scope>
    <source>
        <strain evidence="7">CCAP 955/1</strain>
    </source>
</reference>
<dbReference type="Gene3D" id="3.50.50.60">
    <property type="entry name" value="FAD/NAD(P)-binding domain"/>
    <property type="match status" value="1"/>
</dbReference>
<dbReference type="SUPFAM" id="SSF51905">
    <property type="entry name" value="FAD/NAD(P)-binding domain"/>
    <property type="match status" value="1"/>
</dbReference>
<feature type="region of interest" description="Disordered" evidence="5">
    <location>
        <begin position="1"/>
        <end position="21"/>
    </location>
</feature>
<proteinExistence type="inferred from homology"/>
<protein>
    <recommendedName>
        <fullName evidence="6">Glucose-methanol-choline oxidoreductase C-terminal domain-containing protein</fullName>
    </recommendedName>
</protein>
<evidence type="ECO:0000256" key="3">
    <source>
        <dbReference type="ARBA" id="ARBA00022827"/>
    </source>
</evidence>
<dbReference type="InterPro" id="IPR036188">
    <property type="entry name" value="FAD/NAD-bd_sf"/>
</dbReference>
<dbReference type="AlphaFoldDB" id="A0A7S3M579"/>
<dbReference type="PANTHER" id="PTHR46056:SF12">
    <property type="entry name" value="LONG-CHAIN-ALCOHOL OXIDASE"/>
    <property type="match status" value="1"/>
</dbReference>
<evidence type="ECO:0000256" key="1">
    <source>
        <dbReference type="ARBA" id="ARBA00010790"/>
    </source>
</evidence>